<feature type="chain" id="PRO_5038941837" description="Bypass of forespore C C-terminal domain-containing protein" evidence="2">
    <location>
        <begin position="21"/>
        <end position="139"/>
    </location>
</feature>
<comment type="caution">
    <text evidence="3">The sequence shown here is derived from an EMBL/GenBank/DDBJ whole genome shotgun (WGS) entry which is preliminary data.</text>
</comment>
<evidence type="ECO:0008006" key="5">
    <source>
        <dbReference type="Google" id="ProtNLM"/>
    </source>
</evidence>
<keyword evidence="2" id="KW-0732">Signal</keyword>
<gene>
    <name evidence="3" type="ORF">IAA28_11130</name>
</gene>
<protein>
    <recommendedName>
        <fullName evidence="5">Bypass of forespore C C-terminal domain-containing protein</fullName>
    </recommendedName>
</protein>
<feature type="signal peptide" evidence="2">
    <location>
        <begin position="1"/>
        <end position="20"/>
    </location>
</feature>
<sequence>MKQYLYFLLLFLGASAVCLAVGYGATRLQSREEAVPNTVLATETVREPYLAEEDEAAPESGEESGEEAAEEAGSDLENRYYLVVEDGFLLVFPRDGDRVCMYTHVPITDFPESEQERLRAGIWFSSMLDIFNYLESYTS</sequence>
<accession>A0A9D1W657</accession>
<feature type="region of interest" description="Disordered" evidence="1">
    <location>
        <begin position="46"/>
        <end position="73"/>
    </location>
</feature>
<name>A0A9D1W657_9FIRM</name>
<evidence type="ECO:0000313" key="4">
    <source>
        <dbReference type="Proteomes" id="UP000886780"/>
    </source>
</evidence>
<proteinExistence type="predicted"/>
<dbReference type="EMBL" id="DXEU01000206">
    <property type="protein sequence ID" value="HIX53339.1"/>
    <property type="molecule type" value="Genomic_DNA"/>
</dbReference>
<organism evidence="3 4">
    <name type="scientific">Candidatus Lachnoclostridium stercoripullorum</name>
    <dbReference type="NCBI Taxonomy" id="2838635"/>
    <lineage>
        <taxon>Bacteria</taxon>
        <taxon>Bacillati</taxon>
        <taxon>Bacillota</taxon>
        <taxon>Clostridia</taxon>
        <taxon>Lachnospirales</taxon>
        <taxon>Lachnospiraceae</taxon>
    </lineage>
</organism>
<evidence type="ECO:0000313" key="3">
    <source>
        <dbReference type="EMBL" id="HIX53339.1"/>
    </source>
</evidence>
<evidence type="ECO:0000256" key="2">
    <source>
        <dbReference type="SAM" id="SignalP"/>
    </source>
</evidence>
<dbReference type="Proteomes" id="UP000886780">
    <property type="component" value="Unassembled WGS sequence"/>
</dbReference>
<dbReference type="AlphaFoldDB" id="A0A9D1W657"/>
<reference evidence="3" key="2">
    <citation type="submission" date="2021-04" db="EMBL/GenBank/DDBJ databases">
        <authorList>
            <person name="Gilroy R."/>
        </authorList>
    </citation>
    <scope>NUCLEOTIDE SEQUENCE</scope>
    <source>
        <strain evidence="3">ChiGjej4B4-12881</strain>
    </source>
</reference>
<feature type="compositionally biased region" description="Acidic residues" evidence="1">
    <location>
        <begin position="50"/>
        <end position="73"/>
    </location>
</feature>
<evidence type="ECO:0000256" key="1">
    <source>
        <dbReference type="SAM" id="MobiDB-lite"/>
    </source>
</evidence>
<reference evidence="3" key="1">
    <citation type="journal article" date="2021" name="PeerJ">
        <title>Extensive microbial diversity within the chicken gut microbiome revealed by metagenomics and culture.</title>
        <authorList>
            <person name="Gilroy R."/>
            <person name="Ravi A."/>
            <person name="Getino M."/>
            <person name="Pursley I."/>
            <person name="Horton D.L."/>
            <person name="Alikhan N.F."/>
            <person name="Baker D."/>
            <person name="Gharbi K."/>
            <person name="Hall N."/>
            <person name="Watson M."/>
            <person name="Adriaenssens E.M."/>
            <person name="Foster-Nyarko E."/>
            <person name="Jarju S."/>
            <person name="Secka A."/>
            <person name="Antonio M."/>
            <person name="Oren A."/>
            <person name="Chaudhuri R.R."/>
            <person name="La Ragione R."/>
            <person name="Hildebrand F."/>
            <person name="Pallen M.J."/>
        </authorList>
    </citation>
    <scope>NUCLEOTIDE SEQUENCE</scope>
    <source>
        <strain evidence="3">ChiGjej4B4-12881</strain>
    </source>
</reference>